<sequence>MSIMSGLEDRTALPPKVSCHGNSRSATGSSIDSVRSMDSSDDSQARLERVHDSRIRRRQDVNKPVLRTYAQTSTVHEENVPSWQMVMKELVHLKGEVVKLWANNSPDPKTHQVNYQASTSGLQAAASPATFSEFVVSTDEEDGEIRKVPHQGSVLLQAAKVLGSTDSVDEDIDPKVAAMVNLFFEKGLQEEDYKVITEDTVTRHPNNCAALAPVECNPQIMAALKSDAKKADSCLMEVRADIISAGTIITKSLLELDNLAQNTGNSQMA</sequence>
<evidence type="ECO:0000313" key="3">
    <source>
        <dbReference type="Proteomes" id="UP000324222"/>
    </source>
</evidence>
<organism evidence="2 3">
    <name type="scientific">Portunus trituberculatus</name>
    <name type="common">Swimming crab</name>
    <name type="synonym">Neptunus trituberculatus</name>
    <dbReference type="NCBI Taxonomy" id="210409"/>
    <lineage>
        <taxon>Eukaryota</taxon>
        <taxon>Metazoa</taxon>
        <taxon>Ecdysozoa</taxon>
        <taxon>Arthropoda</taxon>
        <taxon>Crustacea</taxon>
        <taxon>Multicrustacea</taxon>
        <taxon>Malacostraca</taxon>
        <taxon>Eumalacostraca</taxon>
        <taxon>Eucarida</taxon>
        <taxon>Decapoda</taxon>
        <taxon>Pleocyemata</taxon>
        <taxon>Brachyura</taxon>
        <taxon>Eubrachyura</taxon>
        <taxon>Portunoidea</taxon>
        <taxon>Portunidae</taxon>
        <taxon>Portuninae</taxon>
        <taxon>Portunus</taxon>
    </lineage>
</organism>
<keyword evidence="3" id="KW-1185">Reference proteome</keyword>
<comment type="caution">
    <text evidence="2">The sequence shown here is derived from an EMBL/GenBank/DDBJ whole genome shotgun (WGS) entry which is preliminary data.</text>
</comment>
<evidence type="ECO:0000313" key="2">
    <source>
        <dbReference type="EMBL" id="MPC57353.1"/>
    </source>
</evidence>
<reference evidence="2 3" key="1">
    <citation type="submission" date="2019-05" db="EMBL/GenBank/DDBJ databases">
        <title>Another draft genome of Portunus trituberculatus and its Hox gene families provides insights of decapod evolution.</title>
        <authorList>
            <person name="Jeong J.-H."/>
            <person name="Song I."/>
            <person name="Kim S."/>
            <person name="Choi T."/>
            <person name="Kim D."/>
            <person name="Ryu S."/>
            <person name="Kim W."/>
        </authorList>
    </citation>
    <scope>NUCLEOTIDE SEQUENCE [LARGE SCALE GENOMIC DNA]</scope>
    <source>
        <tissue evidence="2">Muscle</tissue>
    </source>
</reference>
<dbReference type="EMBL" id="VSRR010014715">
    <property type="protein sequence ID" value="MPC57353.1"/>
    <property type="molecule type" value="Genomic_DNA"/>
</dbReference>
<dbReference type="AlphaFoldDB" id="A0A5B7GIT6"/>
<gene>
    <name evidence="2" type="ORF">E2C01_051332</name>
</gene>
<accession>A0A5B7GIT6</accession>
<protein>
    <submittedName>
        <fullName evidence="2">Uncharacterized protein</fullName>
    </submittedName>
</protein>
<proteinExistence type="predicted"/>
<dbReference type="Proteomes" id="UP000324222">
    <property type="component" value="Unassembled WGS sequence"/>
</dbReference>
<name>A0A5B7GIT6_PORTR</name>
<evidence type="ECO:0000256" key="1">
    <source>
        <dbReference type="SAM" id="MobiDB-lite"/>
    </source>
</evidence>
<feature type="compositionally biased region" description="Basic and acidic residues" evidence="1">
    <location>
        <begin position="43"/>
        <end position="59"/>
    </location>
</feature>
<feature type="region of interest" description="Disordered" evidence="1">
    <location>
        <begin position="1"/>
        <end position="59"/>
    </location>
</feature>
<dbReference type="OrthoDB" id="7701249at2759"/>